<dbReference type="EMBL" id="AOIP01000016">
    <property type="protein sequence ID" value="ELZ06824.1"/>
    <property type="molecule type" value="Genomic_DNA"/>
</dbReference>
<accession>M0BAY3</accession>
<evidence type="ECO:0000313" key="2">
    <source>
        <dbReference type="EMBL" id="ELZ06824.1"/>
    </source>
</evidence>
<sequence>MEELAPEQRRIANASRAEVAAVPTIILTVSNGHGSPSCNGTDESSVHRSRRDDERGRCEFSCEIGVEFDRNRPSGYASQRYSLCSADDRTGG</sequence>
<feature type="compositionally biased region" description="Polar residues" evidence="1">
    <location>
        <begin position="30"/>
        <end position="43"/>
    </location>
</feature>
<organism evidence="2 3">
    <name type="scientific">Natrialba aegyptia DSM 13077</name>
    <dbReference type="NCBI Taxonomy" id="1227491"/>
    <lineage>
        <taxon>Archaea</taxon>
        <taxon>Methanobacteriati</taxon>
        <taxon>Methanobacteriota</taxon>
        <taxon>Stenosarchaea group</taxon>
        <taxon>Halobacteria</taxon>
        <taxon>Halobacteriales</taxon>
        <taxon>Natrialbaceae</taxon>
        <taxon>Natrialba</taxon>
    </lineage>
</organism>
<comment type="caution">
    <text evidence="2">The sequence shown here is derived from an EMBL/GenBank/DDBJ whole genome shotgun (WGS) entry which is preliminary data.</text>
</comment>
<reference evidence="2 3" key="1">
    <citation type="journal article" date="2014" name="PLoS Genet.">
        <title>Phylogenetically driven sequencing of extremely halophilic archaea reveals strategies for static and dynamic osmo-response.</title>
        <authorList>
            <person name="Becker E.A."/>
            <person name="Seitzer P.M."/>
            <person name="Tritt A."/>
            <person name="Larsen D."/>
            <person name="Krusor M."/>
            <person name="Yao A.I."/>
            <person name="Wu D."/>
            <person name="Madern D."/>
            <person name="Eisen J.A."/>
            <person name="Darling A.E."/>
            <person name="Facciotti M.T."/>
        </authorList>
    </citation>
    <scope>NUCLEOTIDE SEQUENCE [LARGE SCALE GENOMIC DNA]</scope>
    <source>
        <strain evidence="2 3">DSM 13077</strain>
    </source>
</reference>
<gene>
    <name evidence="2" type="ORF">C480_07332</name>
</gene>
<dbReference type="PATRIC" id="fig|1227491.4.peg.1510"/>
<feature type="region of interest" description="Disordered" evidence="1">
    <location>
        <begin position="72"/>
        <end position="92"/>
    </location>
</feature>
<dbReference type="Proteomes" id="UP000011591">
    <property type="component" value="Unassembled WGS sequence"/>
</dbReference>
<keyword evidence="3" id="KW-1185">Reference proteome</keyword>
<name>M0BAY3_9EURY</name>
<protein>
    <submittedName>
        <fullName evidence="2">Uncharacterized protein</fullName>
    </submittedName>
</protein>
<dbReference type="AlphaFoldDB" id="M0BAY3"/>
<feature type="region of interest" description="Disordered" evidence="1">
    <location>
        <begin position="30"/>
        <end position="54"/>
    </location>
</feature>
<evidence type="ECO:0000313" key="3">
    <source>
        <dbReference type="Proteomes" id="UP000011591"/>
    </source>
</evidence>
<proteinExistence type="predicted"/>
<evidence type="ECO:0000256" key="1">
    <source>
        <dbReference type="SAM" id="MobiDB-lite"/>
    </source>
</evidence>
<feature type="compositionally biased region" description="Basic and acidic residues" evidence="1">
    <location>
        <begin position="44"/>
        <end position="54"/>
    </location>
</feature>